<dbReference type="PANTHER" id="PTHR43617">
    <property type="entry name" value="L-AMINO ACID N-ACETYLTRANSFERASE"/>
    <property type="match status" value="1"/>
</dbReference>
<dbReference type="InterPro" id="IPR016181">
    <property type="entry name" value="Acyl_CoA_acyltransferase"/>
</dbReference>
<dbReference type="Gene3D" id="3.40.630.30">
    <property type="match status" value="1"/>
</dbReference>
<dbReference type="InterPro" id="IPR000182">
    <property type="entry name" value="GNAT_dom"/>
</dbReference>
<feature type="domain" description="N-acetyltransferase" evidence="1">
    <location>
        <begin position="29"/>
        <end position="166"/>
    </location>
</feature>
<evidence type="ECO:0000313" key="2">
    <source>
        <dbReference type="EMBL" id="ADM38082.1"/>
    </source>
</evidence>
<organism evidence="2 3">
    <name type="scientific">Bacillus spizizenii (strain ATCC 23059 / NRRL B-14472 / W23)</name>
    <name type="common">Bacillus subtilis subsp. spizizenii</name>
    <dbReference type="NCBI Taxonomy" id="655816"/>
    <lineage>
        <taxon>Bacteria</taxon>
        <taxon>Bacillati</taxon>
        <taxon>Bacillota</taxon>
        <taxon>Bacilli</taxon>
        <taxon>Bacillales</taxon>
        <taxon>Bacillaceae</taxon>
        <taxon>Bacillus</taxon>
    </lineage>
</organism>
<reference key="1">
    <citation type="submission" date="2010-08" db="EMBL/GenBank/DDBJ databases">
        <authorList>
            <person name="Zeigler D.R."/>
        </authorList>
    </citation>
    <scope>NUCLEOTIDE SEQUENCE</scope>
    <source>
        <strain>W23</strain>
    </source>
</reference>
<name>E0TYX5_BACSH</name>
<dbReference type="Pfam" id="PF00583">
    <property type="entry name" value="Acetyltransf_1"/>
    <property type="match status" value="1"/>
</dbReference>
<dbReference type="Proteomes" id="UP000002233">
    <property type="component" value="Chromosome"/>
</dbReference>
<proteinExistence type="predicted"/>
<dbReference type="EMBL" id="CP002183">
    <property type="protein sequence ID" value="ADM38082.1"/>
    <property type="molecule type" value="Genomic_DNA"/>
</dbReference>
<accession>E0TYX5</accession>
<dbReference type="SUPFAM" id="SSF55729">
    <property type="entry name" value="Acyl-CoA N-acyltransferases (Nat)"/>
    <property type="match status" value="1"/>
</dbReference>
<dbReference type="InterPro" id="IPR050276">
    <property type="entry name" value="MshD_Acetyltransferase"/>
</dbReference>
<dbReference type="AlphaFoldDB" id="E0TYX5"/>
<dbReference type="KEGG" id="bss:BSUW23_10200"/>
<gene>
    <name evidence="2" type="ordered locus">BSUW23_10200</name>
</gene>
<evidence type="ECO:0000313" key="3">
    <source>
        <dbReference type="Proteomes" id="UP000002233"/>
    </source>
</evidence>
<dbReference type="CDD" id="cd04301">
    <property type="entry name" value="NAT_SF"/>
    <property type="match status" value="1"/>
</dbReference>
<evidence type="ECO:0000259" key="1">
    <source>
        <dbReference type="PROSITE" id="PS51186"/>
    </source>
</evidence>
<reference evidence="2 3" key="2">
    <citation type="journal article" date="2011" name="Microbiology">
        <title>The genome sequence of Bacillus subtilis subsp. spizizenii W23: insights into speciation within the B. subtilis complex and into the history of B. subtilis genetics.</title>
        <authorList>
            <person name="Zeigler D.R."/>
        </authorList>
    </citation>
    <scope>NUCLEOTIDE SEQUENCE [LARGE SCALE GENOMIC DNA]</scope>
    <source>
        <strain evidence="3">ATCC 23059 / NRRL B-14472 / W23</strain>
    </source>
</reference>
<dbReference type="GO" id="GO:0016747">
    <property type="term" value="F:acyltransferase activity, transferring groups other than amino-acyl groups"/>
    <property type="evidence" value="ECO:0007669"/>
    <property type="project" value="InterPro"/>
</dbReference>
<dbReference type="PANTHER" id="PTHR43617:SF22">
    <property type="entry name" value="L-AMINO ACID N-ACETYLTRANSFERASE AAAT"/>
    <property type="match status" value="1"/>
</dbReference>
<sequence length="166" mass="18544">MWTSADTPEGDFQQEAEHFYKGLGLPVCFHISNASPKGLDAVYCLDDHFIQLEEFSTERHQGYTNIFERMPPCKTFFTMYDQGSLAAVGTASVIDGYGGLSNIVVAKEHRGKGAGTQVIRTLTEWAIGNGAKHMYLQVLKENMAAVSLYEKNGFSPISEQHYRINR</sequence>
<dbReference type="HOGENOM" id="CLU_1599445_0_0_9"/>
<dbReference type="PROSITE" id="PS51186">
    <property type="entry name" value="GNAT"/>
    <property type="match status" value="1"/>
</dbReference>
<protein>
    <submittedName>
        <fullName evidence="2">Putative acetyltransferase</fullName>
    </submittedName>
</protein>
<keyword evidence="2" id="KW-0808">Transferase</keyword>